<dbReference type="PROSITE" id="PS51257">
    <property type="entry name" value="PROKAR_LIPOPROTEIN"/>
    <property type="match status" value="1"/>
</dbReference>
<gene>
    <name evidence="1" type="ORF">IWA51_02300</name>
</gene>
<proteinExistence type="predicted"/>
<sequence>MEKKIIFSIILGITFFLTGCLYSGGDPQIVSMNFIGDETLEWETTQGDDGRRCSNVGSCSFSPNNGYSRKYCEFSWRTGKIYFNKKIADGCTVTVDFKDEDGKYICTESIVKGQ</sequence>
<evidence type="ECO:0000313" key="1">
    <source>
        <dbReference type="EMBL" id="QQA01468.1"/>
    </source>
</evidence>
<dbReference type="EMBL" id="CP064936">
    <property type="protein sequence ID" value="QQA01468.1"/>
    <property type="molecule type" value="Genomic_DNA"/>
</dbReference>
<keyword evidence="2" id="KW-1185">Reference proteome</keyword>
<dbReference type="AlphaFoldDB" id="A0A7T3V5F0"/>
<organism evidence="1 2">
    <name type="scientific">Treponema peruense</name>
    <dbReference type="NCBI Taxonomy" id="2787628"/>
    <lineage>
        <taxon>Bacteria</taxon>
        <taxon>Pseudomonadati</taxon>
        <taxon>Spirochaetota</taxon>
        <taxon>Spirochaetia</taxon>
        <taxon>Spirochaetales</taxon>
        <taxon>Treponemataceae</taxon>
        <taxon>Treponema</taxon>
    </lineage>
</organism>
<dbReference type="KEGG" id="tper:IWA51_02300"/>
<protein>
    <submittedName>
        <fullName evidence="1">Uncharacterized protein</fullName>
    </submittedName>
</protein>
<evidence type="ECO:0000313" key="2">
    <source>
        <dbReference type="Proteomes" id="UP000595224"/>
    </source>
</evidence>
<dbReference type="RefSeq" id="WP_198442995.1">
    <property type="nucleotide sequence ID" value="NZ_CBCSHE010000027.1"/>
</dbReference>
<name>A0A7T3V5F0_9SPIR</name>
<dbReference type="Proteomes" id="UP000595224">
    <property type="component" value="Chromosome"/>
</dbReference>
<accession>A0A7T3V5F0</accession>
<reference evidence="1 2" key="1">
    <citation type="submission" date="2020-11" db="EMBL/GenBank/DDBJ databases">
        <title>Treponema Peruensis nv. sp., first commensal Treponema isolated from human feces.</title>
        <authorList>
            <person name="Belkhou C."/>
            <person name="Raes J."/>
        </authorList>
    </citation>
    <scope>NUCLEOTIDE SEQUENCE [LARGE SCALE GENOMIC DNA]</scope>
    <source>
        <strain evidence="1 2">RCC2812</strain>
    </source>
</reference>